<evidence type="ECO:0000313" key="2">
    <source>
        <dbReference type="Proteomes" id="UP000275385"/>
    </source>
</evidence>
<keyword evidence="2" id="KW-1185">Reference proteome</keyword>
<evidence type="ECO:0000313" key="1">
    <source>
        <dbReference type="EMBL" id="RKU46472.1"/>
    </source>
</evidence>
<dbReference type="AlphaFoldDB" id="A0A420YEW6"/>
<comment type="caution">
    <text evidence="1">The sequence shown here is derived from an EMBL/GenBank/DDBJ whole genome shotgun (WGS) entry which is preliminary data.</text>
</comment>
<reference evidence="1 2" key="1">
    <citation type="submission" date="2018-08" db="EMBL/GenBank/DDBJ databases">
        <title>Draft genome of the lignicolous fungus Coniochaeta pulveracea.</title>
        <authorList>
            <person name="Borstlap C.J."/>
            <person name="De Witt R.N."/>
            <person name="Botha A."/>
            <person name="Volschenk H."/>
        </authorList>
    </citation>
    <scope>NUCLEOTIDE SEQUENCE [LARGE SCALE GENOMIC DNA]</scope>
    <source>
        <strain evidence="1 2">CAB683</strain>
    </source>
</reference>
<protein>
    <submittedName>
        <fullName evidence="1">Uncharacterized protein</fullName>
    </submittedName>
</protein>
<sequence>MSVIKTFPGSIPDGEFRQRSSNGSPVTSADCWHGRRFRICQGIFQQDQPGLRITTNPSMAAAPGIDLSKLTTAIHKFPARPLHAFRVVQYRCLTSLGKELHRQCVGPRPPSHAAGVAGTTTLLA</sequence>
<accession>A0A420YEW6</accession>
<name>A0A420YEW6_9PEZI</name>
<dbReference type="Proteomes" id="UP000275385">
    <property type="component" value="Unassembled WGS sequence"/>
</dbReference>
<dbReference type="EMBL" id="QVQW01000014">
    <property type="protein sequence ID" value="RKU46472.1"/>
    <property type="molecule type" value="Genomic_DNA"/>
</dbReference>
<gene>
    <name evidence="1" type="ORF">DL546_007856</name>
</gene>
<organism evidence="1 2">
    <name type="scientific">Coniochaeta pulveracea</name>
    <dbReference type="NCBI Taxonomy" id="177199"/>
    <lineage>
        <taxon>Eukaryota</taxon>
        <taxon>Fungi</taxon>
        <taxon>Dikarya</taxon>
        <taxon>Ascomycota</taxon>
        <taxon>Pezizomycotina</taxon>
        <taxon>Sordariomycetes</taxon>
        <taxon>Sordariomycetidae</taxon>
        <taxon>Coniochaetales</taxon>
        <taxon>Coniochaetaceae</taxon>
        <taxon>Coniochaeta</taxon>
    </lineage>
</organism>
<proteinExistence type="predicted"/>